<feature type="domain" description="Mannosyl-glycoprotein endo-beta-N-acetylglucosamidase-like" evidence="4">
    <location>
        <begin position="106"/>
        <end position="266"/>
    </location>
</feature>
<dbReference type="InterPro" id="IPR002901">
    <property type="entry name" value="MGlyc_endo_b_GlcNAc-like_dom"/>
</dbReference>
<evidence type="ECO:0000256" key="1">
    <source>
        <dbReference type="ARBA" id="ARBA00010266"/>
    </source>
</evidence>
<evidence type="ECO:0000256" key="3">
    <source>
        <dbReference type="SAM" id="MobiDB-lite"/>
    </source>
</evidence>
<accession>A0A1E5GM81</accession>
<evidence type="ECO:0000313" key="6">
    <source>
        <dbReference type="Proteomes" id="UP000094068"/>
    </source>
</evidence>
<dbReference type="EMBL" id="MIJZ01000001">
    <property type="protein sequence ID" value="OEG13725.1"/>
    <property type="molecule type" value="Genomic_DNA"/>
</dbReference>
<dbReference type="PANTHER" id="PTHR33308">
    <property type="entry name" value="PEPTIDOGLYCAN HYDROLASE FLGJ"/>
    <property type="match status" value="1"/>
</dbReference>
<evidence type="ECO:0000259" key="4">
    <source>
        <dbReference type="SMART" id="SM00047"/>
    </source>
</evidence>
<name>A0A1E5GM81_9ENTE</name>
<evidence type="ECO:0000313" key="5">
    <source>
        <dbReference type="EMBL" id="OEG13725.1"/>
    </source>
</evidence>
<sequence>MIVKKSLTVVIGLIFSIFFSPVFAMTEPLVELELQRVDFEQTNVSNDANTANNEDRLETHDSAIEQKQDASRIQEDFQTASDSVNDVSENLEEEPKKTTPDLPEIVIRKNQITEEFIEVIRELAEKIAFEYDLYASVMIAQAILESASGSSSLSIAPNYNLFGIKGDYKGVTVVMKTQEDDGIGNLFTIDSRFRKYPSYKEALEDYASLLKNGLVENPEFYKGTWKSEARNYREVTTFLTGRYATDSRYAEKLNQLISVYELTRYDEYRKEKKNELNERKTKKQTEKVTKINKWQTLIYRNMKKKQIQKQRSRIMLAVDGLSYYFLEVSKLIKSYFEIEV</sequence>
<evidence type="ECO:0000256" key="2">
    <source>
        <dbReference type="ARBA" id="ARBA00022801"/>
    </source>
</evidence>
<reference evidence="6" key="1">
    <citation type="submission" date="2016-09" db="EMBL/GenBank/DDBJ databases">
        <authorList>
            <person name="Gulvik C.A."/>
        </authorList>
    </citation>
    <scope>NUCLEOTIDE SEQUENCE [LARGE SCALE GENOMIC DNA]</scope>
    <source>
        <strain evidence="6">DSM 23328</strain>
    </source>
</reference>
<dbReference type="Gene3D" id="4.10.80.30">
    <property type="entry name" value="DNA polymerase, domain 6"/>
    <property type="match status" value="1"/>
</dbReference>
<dbReference type="Proteomes" id="UP000094068">
    <property type="component" value="Unassembled WGS sequence"/>
</dbReference>
<dbReference type="OrthoDB" id="2155627at2"/>
<feature type="compositionally biased region" description="Polar residues" evidence="3">
    <location>
        <begin position="78"/>
        <end position="88"/>
    </location>
</feature>
<dbReference type="RefSeq" id="WP_069644785.1">
    <property type="nucleotide sequence ID" value="NZ_MIJZ01000001.1"/>
</dbReference>
<keyword evidence="2" id="KW-0378">Hydrolase</keyword>
<dbReference type="PANTHER" id="PTHR33308:SF9">
    <property type="entry name" value="PEPTIDOGLYCAN HYDROLASE FLGJ"/>
    <property type="match status" value="1"/>
</dbReference>
<dbReference type="GO" id="GO:0004040">
    <property type="term" value="F:amidase activity"/>
    <property type="evidence" value="ECO:0007669"/>
    <property type="project" value="InterPro"/>
</dbReference>
<feature type="region of interest" description="Disordered" evidence="3">
    <location>
        <begin position="78"/>
        <end position="98"/>
    </location>
</feature>
<dbReference type="Pfam" id="PF01832">
    <property type="entry name" value="Glucosaminidase"/>
    <property type="match status" value="1"/>
</dbReference>
<dbReference type="AlphaFoldDB" id="A0A1E5GM81"/>
<keyword evidence="6" id="KW-1185">Reference proteome</keyword>
<protein>
    <recommendedName>
        <fullName evidence="4">Mannosyl-glycoprotein endo-beta-N-acetylglucosamidase-like domain-containing protein</fullName>
    </recommendedName>
</protein>
<dbReference type="SMART" id="SM00047">
    <property type="entry name" value="LYZ2"/>
    <property type="match status" value="1"/>
</dbReference>
<dbReference type="STRING" id="903984.BCR21_01670"/>
<comment type="caution">
    <text evidence="5">The sequence shown here is derived from an EMBL/GenBank/DDBJ whole genome shotgun (WGS) entry which is preliminary data.</text>
</comment>
<proteinExistence type="inferred from homology"/>
<comment type="similarity">
    <text evidence="1">Belongs to the glycosyl hydrolase 73 family.</text>
</comment>
<dbReference type="InterPro" id="IPR051056">
    <property type="entry name" value="Glycosyl_Hydrolase_73"/>
</dbReference>
<dbReference type="Gene3D" id="1.10.530.10">
    <property type="match status" value="1"/>
</dbReference>
<gene>
    <name evidence="5" type="ORF">BCR21_01670</name>
</gene>
<organism evidence="5 6">
    <name type="scientific">Enterococcus ureasiticus</name>
    <dbReference type="NCBI Taxonomy" id="903984"/>
    <lineage>
        <taxon>Bacteria</taxon>
        <taxon>Bacillati</taxon>
        <taxon>Bacillota</taxon>
        <taxon>Bacilli</taxon>
        <taxon>Lactobacillales</taxon>
        <taxon>Enterococcaceae</taxon>
        <taxon>Enterococcus</taxon>
    </lineage>
</organism>